<proteinExistence type="predicted"/>
<dbReference type="Proteomes" id="UP000007752">
    <property type="component" value="Chromosome 6"/>
</dbReference>
<dbReference type="EMBL" id="CM000143">
    <property type="protein sequence ID" value="EEE65912.1"/>
    <property type="molecule type" value="Genomic_DNA"/>
</dbReference>
<organism evidence="2">
    <name type="scientific">Oryza sativa subsp. japonica</name>
    <name type="common">Rice</name>
    <dbReference type="NCBI Taxonomy" id="39947"/>
    <lineage>
        <taxon>Eukaryota</taxon>
        <taxon>Viridiplantae</taxon>
        <taxon>Streptophyta</taxon>
        <taxon>Embryophyta</taxon>
        <taxon>Tracheophyta</taxon>
        <taxon>Spermatophyta</taxon>
        <taxon>Magnoliopsida</taxon>
        <taxon>Liliopsida</taxon>
        <taxon>Poales</taxon>
        <taxon>Poaceae</taxon>
        <taxon>BOP clade</taxon>
        <taxon>Oryzoideae</taxon>
        <taxon>Oryzeae</taxon>
        <taxon>Oryzinae</taxon>
        <taxon>Oryza</taxon>
        <taxon>Oryza sativa</taxon>
    </lineage>
</organism>
<evidence type="ECO:0000256" key="1">
    <source>
        <dbReference type="SAM" id="MobiDB-lite"/>
    </source>
</evidence>
<dbReference type="AlphaFoldDB" id="B9FTV0"/>
<feature type="region of interest" description="Disordered" evidence="1">
    <location>
        <begin position="1"/>
        <end position="90"/>
    </location>
</feature>
<feature type="compositionally biased region" description="Low complexity" evidence="1">
    <location>
        <begin position="1"/>
        <end position="15"/>
    </location>
</feature>
<gene>
    <name evidence="2" type="ORF">OsJ_21760</name>
</gene>
<reference evidence="2" key="2">
    <citation type="submission" date="2008-12" db="EMBL/GenBank/DDBJ databases">
        <title>Improved gene annotation of the rice (Oryza sativa) genomes.</title>
        <authorList>
            <person name="Wang J."/>
            <person name="Li R."/>
            <person name="Fan W."/>
            <person name="Huang Q."/>
            <person name="Zhang J."/>
            <person name="Zhou Y."/>
            <person name="Hu Y."/>
            <person name="Zi S."/>
            <person name="Li J."/>
            <person name="Ni P."/>
            <person name="Zheng H."/>
            <person name="Zhang Y."/>
            <person name="Zhao M."/>
            <person name="Hao Q."/>
            <person name="McDermott J."/>
            <person name="Samudrala R."/>
            <person name="Kristiansen K."/>
            <person name="Wong G.K.-S."/>
        </authorList>
    </citation>
    <scope>NUCLEOTIDE SEQUENCE</scope>
</reference>
<evidence type="ECO:0000313" key="2">
    <source>
        <dbReference type="EMBL" id="EEE65912.1"/>
    </source>
</evidence>
<feature type="compositionally biased region" description="Polar residues" evidence="1">
    <location>
        <begin position="25"/>
        <end position="43"/>
    </location>
</feature>
<reference evidence="2" key="1">
    <citation type="journal article" date="2005" name="PLoS Biol.">
        <title>The genomes of Oryza sativa: a history of duplications.</title>
        <authorList>
            <person name="Yu J."/>
            <person name="Wang J."/>
            <person name="Lin W."/>
            <person name="Li S."/>
            <person name="Li H."/>
            <person name="Zhou J."/>
            <person name="Ni P."/>
            <person name="Dong W."/>
            <person name="Hu S."/>
            <person name="Zeng C."/>
            <person name="Zhang J."/>
            <person name="Zhang Y."/>
            <person name="Li R."/>
            <person name="Xu Z."/>
            <person name="Li S."/>
            <person name="Li X."/>
            <person name="Zheng H."/>
            <person name="Cong L."/>
            <person name="Lin L."/>
            <person name="Yin J."/>
            <person name="Geng J."/>
            <person name="Li G."/>
            <person name="Shi J."/>
            <person name="Liu J."/>
            <person name="Lv H."/>
            <person name="Li J."/>
            <person name="Wang J."/>
            <person name="Deng Y."/>
            <person name="Ran L."/>
            <person name="Shi X."/>
            <person name="Wang X."/>
            <person name="Wu Q."/>
            <person name="Li C."/>
            <person name="Ren X."/>
            <person name="Wang J."/>
            <person name="Wang X."/>
            <person name="Li D."/>
            <person name="Liu D."/>
            <person name="Zhang X."/>
            <person name="Ji Z."/>
            <person name="Zhao W."/>
            <person name="Sun Y."/>
            <person name="Zhang Z."/>
            <person name="Bao J."/>
            <person name="Han Y."/>
            <person name="Dong L."/>
            <person name="Ji J."/>
            <person name="Chen P."/>
            <person name="Wu S."/>
            <person name="Liu J."/>
            <person name="Xiao Y."/>
            <person name="Bu D."/>
            <person name="Tan J."/>
            <person name="Yang L."/>
            <person name="Ye C."/>
            <person name="Zhang J."/>
            <person name="Xu J."/>
            <person name="Zhou Y."/>
            <person name="Yu Y."/>
            <person name="Zhang B."/>
            <person name="Zhuang S."/>
            <person name="Wei H."/>
            <person name="Liu B."/>
            <person name="Lei M."/>
            <person name="Yu H."/>
            <person name="Li Y."/>
            <person name="Xu H."/>
            <person name="Wei S."/>
            <person name="He X."/>
            <person name="Fang L."/>
            <person name="Zhang Z."/>
            <person name="Zhang Y."/>
            <person name="Huang X."/>
            <person name="Su Z."/>
            <person name="Tong W."/>
            <person name="Li J."/>
            <person name="Tong Z."/>
            <person name="Li S."/>
            <person name="Ye J."/>
            <person name="Wang L."/>
            <person name="Fang L."/>
            <person name="Lei T."/>
            <person name="Chen C."/>
            <person name="Chen H."/>
            <person name="Xu Z."/>
            <person name="Li H."/>
            <person name="Huang H."/>
            <person name="Zhang F."/>
            <person name="Xu H."/>
            <person name="Li N."/>
            <person name="Zhao C."/>
            <person name="Li S."/>
            <person name="Dong L."/>
            <person name="Huang Y."/>
            <person name="Li L."/>
            <person name="Xi Y."/>
            <person name="Qi Q."/>
            <person name="Li W."/>
            <person name="Zhang B."/>
            <person name="Hu W."/>
            <person name="Zhang Y."/>
            <person name="Tian X."/>
            <person name="Jiao Y."/>
            <person name="Liang X."/>
            <person name="Jin J."/>
            <person name="Gao L."/>
            <person name="Zheng W."/>
            <person name="Hao B."/>
            <person name="Liu S."/>
            <person name="Wang W."/>
            <person name="Yuan L."/>
            <person name="Cao M."/>
            <person name="McDermott J."/>
            <person name="Samudrala R."/>
            <person name="Wang J."/>
            <person name="Wong G.K."/>
            <person name="Yang H."/>
        </authorList>
    </citation>
    <scope>NUCLEOTIDE SEQUENCE [LARGE SCALE GENOMIC DNA]</scope>
</reference>
<accession>B9FTV0</accession>
<protein>
    <submittedName>
        <fullName evidence="2">Uncharacterized protein</fullName>
    </submittedName>
</protein>
<sequence>MHESITTISPVVSSSHAFQRWKQKQPGTSTHQSSDASAATNEQAPGWACVDSNAQAQRRGGRGGPATGDAATTREKGRPAVARAHGRTKGEHVEGWLPVSSSFAARRWLLMEGGGASGVELGGGGQREMAVAIGCRGGEGMRRGGGSPLTDDAGGEGRTSSKSWLLRAMTSHVRSVVPKCPQMERRQKANTGKRKTRDGRGRARLWTSFATALPYRAPVVPCVSYLPRPMPVFTTKRLHISSPLPVAARLRH</sequence>
<name>B9FTV0_ORYSJ</name>